<dbReference type="InterPro" id="IPR015424">
    <property type="entry name" value="PyrdxlP-dep_Trfase"/>
</dbReference>
<dbReference type="RefSeq" id="WP_189681870.1">
    <property type="nucleotide sequence ID" value="NZ_BNCJ01000015.1"/>
</dbReference>
<dbReference type="Pfam" id="PF00202">
    <property type="entry name" value="Aminotran_3"/>
    <property type="match status" value="1"/>
</dbReference>
<comment type="caution">
    <text evidence="7">The sequence shown here is derived from an EMBL/GenBank/DDBJ whole genome shotgun (WGS) entry which is preliminary data.</text>
</comment>
<dbReference type="AlphaFoldDB" id="A0A8J3M9W2"/>
<dbReference type="PANTHER" id="PTHR42684:SF3">
    <property type="entry name" value="ADENOSYLMETHIONINE-8-AMINO-7-OXONONANOATE AMINOTRANSFERASE"/>
    <property type="match status" value="1"/>
</dbReference>
<keyword evidence="3 7" id="KW-0032">Aminotransferase</keyword>
<dbReference type="NCBIfam" id="NF004767">
    <property type="entry name" value="PRK06105.1"/>
    <property type="match status" value="1"/>
</dbReference>
<evidence type="ECO:0000256" key="6">
    <source>
        <dbReference type="RuleBase" id="RU003560"/>
    </source>
</evidence>
<dbReference type="GO" id="GO:0030170">
    <property type="term" value="F:pyridoxal phosphate binding"/>
    <property type="evidence" value="ECO:0007669"/>
    <property type="project" value="InterPro"/>
</dbReference>
<dbReference type="InterPro" id="IPR005814">
    <property type="entry name" value="Aminotrans_3"/>
</dbReference>
<dbReference type="GO" id="GO:0009102">
    <property type="term" value="P:biotin biosynthetic process"/>
    <property type="evidence" value="ECO:0007669"/>
    <property type="project" value="TreeGrafter"/>
</dbReference>
<dbReference type="FunFam" id="3.40.640.10:FF:000014">
    <property type="entry name" value="Adenosylmethionine-8-amino-7-oxononanoate aminotransferase, probable"/>
    <property type="match status" value="1"/>
</dbReference>
<evidence type="ECO:0000256" key="3">
    <source>
        <dbReference type="ARBA" id="ARBA00022576"/>
    </source>
</evidence>
<dbReference type="InterPro" id="IPR015422">
    <property type="entry name" value="PyrdxlP-dep_Trfase_small"/>
</dbReference>
<comment type="similarity">
    <text evidence="2 6">Belongs to the class-III pyridoxal-phosphate-dependent aminotransferase family.</text>
</comment>
<dbReference type="Gene3D" id="3.40.640.10">
    <property type="entry name" value="Type I PLP-dependent aspartate aminotransferase-like (Major domain)"/>
    <property type="match status" value="1"/>
</dbReference>
<name>A0A8J3M9W2_9RHOB</name>
<evidence type="ECO:0000313" key="7">
    <source>
        <dbReference type="EMBL" id="GHF64537.1"/>
    </source>
</evidence>
<reference evidence="7" key="2">
    <citation type="submission" date="2020-09" db="EMBL/GenBank/DDBJ databases">
        <authorList>
            <person name="Sun Q."/>
            <person name="Kim S."/>
        </authorList>
    </citation>
    <scope>NUCLEOTIDE SEQUENCE</scope>
    <source>
        <strain evidence="7">KCTC 42650</strain>
    </source>
</reference>
<dbReference type="GO" id="GO:0009448">
    <property type="term" value="P:gamma-aminobutyric acid metabolic process"/>
    <property type="evidence" value="ECO:0007669"/>
    <property type="project" value="TreeGrafter"/>
</dbReference>
<organism evidence="7 8">
    <name type="scientific">Seohaeicola zhoushanensis</name>
    <dbReference type="NCBI Taxonomy" id="1569283"/>
    <lineage>
        <taxon>Bacteria</taxon>
        <taxon>Pseudomonadati</taxon>
        <taxon>Pseudomonadota</taxon>
        <taxon>Alphaproteobacteria</taxon>
        <taxon>Rhodobacterales</taxon>
        <taxon>Roseobacteraceae</taxon>
        <taxon>Seohaeicola</taxon>
    </lineage>
</organism>
<sequence>MSTLRNSNAERDARTLVHPYSNLSYDTESRLLTIVKGDGCYVEDDQGNRYLEGMAGLWSTSLGFSEERLADAANAQIRKLPYYHLFNHRSTEPSIDLAEKLLSIAPEGLEKVLFANSGSEANDQAVKLVWYYNNQKGRPEKKKIISRWRGYHGVTVASGSLTGLPANHADFDLPIRNIIHADCPSHYHHANPGESEEAFAQRLAESLEAQILAEGPETVAALIAEPVSGSGGVIVPPKGYYERVQKILRKYDILLIADEVICGFGRTGKMFGCETYGLKPDIMTVAKALSSSYLPISATLISGKIYDALVEESRKHGVFAHGVTYAGHPVCAAVALETLKIYEERDILGHVAQVAPHFQARLAALADRPNVGHTRGVGLIGAIELVADKTSRAPFAPARGVGPAFQSHLQRNGVIVRALRDAVAFCPPLIITKEQIDVLFDAVEDGLDFVAREFSAETV</sequence>
<dbReference type="InterPro" id="IPR015421">
    <property type="entry name" value="PyrdxlP-dep_Trfase_major"/>
</dbReference>
<evidence type="ECO:0000313" key="8">
    <source>
        <dbReference type="Proteomes" id="UP000626220"/>
    </source>
</evidence>
<gene>
    <name evidence="7" type="ORF">GCM10017056_39810</name>
</gene>
<dbReference type="PIRSF" id="PIRSF000521">
    <property type="entry name" value="Transaminase_4ab_Lys_Orn"/>
    <property type="match status" value="1"/>
</dbReference>
<dbReference type="PROSITE" id="PS00600">
    <property type="entry name" value="AA_TRANSFER_CLASS_3"/>
    <property type="match status" value="1"/>
</dbReference>
<evidence type="ECO:0000256" key="5">
    <source>
        <dbReference type="ARBA" id="ARBA00022898"/>
    </source>
</evidence>
<dbReference type="CDD" id="cd00610">
    <property type="entry name" value="OAT_like"/>
    <property type="match status" value="1"/>
</dbReference>
<dbReference type="EMBL" id="BNCJ01000015">
    <property type="protein sequence ID" value="GHF64537.1"/>
    <property type="molecule type" value="Genomic_DNA"/>
</dbReference>
<reference evidence="7" key="1">
    <citation type="journal article" date="2014" name="Int. J. Syst. Evol. Microbiol.">
        <title>Complete genome sequence of Corynebacterium casei LMG S-19264T (=DSM 44701T), isolated from a smear-ripened cheese.</title>
        <authorList>
            <consortium name="US DOE Joint Genome Institute (JGI-PGF)"/>
            <person name="Walter F."/>
            <person name="Albersmeier A."/>
            <person name="Kalinowski J."/>
            <person name="Ruckert C."/>
        </authorList>
    </citation>
    <scope>NUCLEOTIDE SEQUENCE</scope>
    <source>
        <strain evidence="7">KCTC 42650</strain>
    </source>
</reference>
<evidence type="ECO:0000256" key="2">
    <source>
        <dbReference type="ARBA" id="ARBA00008954"/>
    </source>
</evidence>
<evidence type="ECO:0000256" key="4">
    <source>
        <dbReference type="ARBA" id="ARBA00022679"/>
    </source>
</evidence>
<dbReference type="Gene3D" id="3.90.1150.10">
    <property type="entry name" value="Aspartate Aminotransferase, domain 1"/>
    <property type="match status" value="1"/>
</dbReference>
<dbReference type="GO" id="GO:0004015">
    <property type="term" value="F:adenosylmethionine-8-amino-7-oxononanoate transaminase activity"/>
    <property type="evidence" value="ECO:0007669"/>
    <property type="project" value="TreeGrafter"/>
</dbReference>
<keyword evidence="8" id="KW-1185">Reference proteome</keyword>
<protein>
    <submittedName>
        <fullName evidence="7">Aspartate aminotransferase family protein</fullName>
    </submittedName>
</protein>
<dbReference type="InterPro" id="IPR049704">
    <property type="entry name" value="Aminotrans_3_PPA_site"/>
</dbReference>
<dbReference type="SUPFAM" id="SSF53383">
    <property type="entry name" value="PLP-dependent transferases"/>
    <property type="match status" value="1"/>
</dbReference>
<keyword evidence="4" id="KW-0808">Transferase</keyword>
<keyword evidence="5 6" id="KW-0663">Pyridoxal phosphate</keyword>
<proteinExistence type="inferred from homology"/>
<dbReference type="NCBIfam" id="NF005682">
    <property type="entry name" value="PRK07480.1"/>
    <property type="match status" value="1"/>
</dbReference>
<dbReference type="PANTHER" id="PTHR42684">
    <property type="entry name" value="ADENOSYLMETHIONINE-8-AMINO-7-OXONONANOATE AMINOTRANSFERASE"/>
    <property type="match status" value="1"/>
</dbReference>
<evidence type="ECO:0000256" key="1">
    <source>
        <dbReference type="ARBA" id="ARBA00001933"/>
    </source>
</evidence>
<accession>A0A8J3M9W2</accession>
<comment type="cofactor">
    <cofactor evidence="1">
        <name>pyridoxal 5'-phosphate</name>
        <dbReference type="ChEBI" id="CHEBI:597326"/>
    </cofactor>
</comment>
<dbReference type="Proteomes" id="UP000626220">
    <property type="component" value="Unassembled WGS sequence"/>
</dbReference>